<evidence type="ECO:0000256" key="1">
    <source>
        <dbReference type="SAM" id="MobiDB-lite"/>
    </source>
</evidence>
<feature type="compositionally biased region" description="Polar residues" evidence="1">
    <location>
        <begin position="49"/>
        <end position="79"/>
    </location>
</feature>
<dbReference type="AlphaFoldDB" id="A0A699HWC1"/>
<feature type="region of interest" description="Disordered" evidence="1">
    <location>
        <begin position="1"/>
        <end position="86"/>
    </location>
</feature>
<comment type="caution">
    <text evidence="2">The sequence shown here is derived from an EMBL/GenBank/DDBJ whole genome shotgun (WGS) entry which is preliminary data.</text>
</comment>
<feature type="non-terminal residue" evidence="2">
    <location>
        <position position="123"/>
    </location>
</feature>
<name>A0A699HWC1_TANCI</name>
<organism evidence="2">
    <name type="scientific">Tanacetum cinerariifolium</name>
    <name type="common">Dalmatian daisy</name>
    <name type="synonym">Chrysanthemum cinerariifolium</name>
    <dbReference type="NCBI Taxonomy" id="118510"/>
    <lineage>
        <taxon>Eukaryota</taxon>
        <taxon>Viridiplantae</taxon>
        <taxon>Streptophyta</taxon>
        <taxon>Embryophyta</taxon>
        <taxon>Tracheophyta</taxon>
        <taxon>Spermatophyta</taxon>
        <taxon>Magnoliopsida</taxon>
        <taxon>eudicotyledons</taxon>
        <taxon>Gunneridae</taxon>
        <taxon>Pentapetalae</taxon>
        <taxon>asterids</taxon>
        <taxon>campanulids</taxon>
        <taxon>Asterales</taxon>
        <taxon>Asteraceae</taxon>
        <taxon>Asteroideae</taxon>
        <taxon>Anthemideae</taxon>
        <taxon>Anthemidinae</taxon>
        <taxon>Tanacetum</taxon>
    </lineage>
</organism>
<reference evidence="2" key="1">
    <citation type="journal article" date="2019" name="Sci. Rep.">
        <title>Draft genome of Tanacetum cinerariifolium, the natural source of mosquito coil.</title>
        <authorList>
            <person name="Yamashiro T."/>
            <person name="Shiraishi A."/>
            <person name="Satake H."/>
            <person name="Nakayama K."/>
        </authorList>
    </citation>
    <scope>NUCLEOTIDE SEQUENCE</scope>
</reference>
<evidence type="ECO:0000313" key="2">
    <source>
        <dbReference type="EMBL" id="GEY69994.1"/>
    </source>
</evidence>
<proteinExistence type="predicted"/>
<accession>A0A699HWC1</accession>
<feature type="compositionally biased region" description="Basic residues" evidence="1">
    <location>
        <begin position="19"/>
        <end position="48"/>
    </location>
</feature>
<dbReference type="EMBL" id="BKCJ010201421">
    <property type="protein sequence ID" value="GEY69994.1"/>
    <property type="molecule type" value="Genomic_DNA"/>
</dbReference>
<protein>
    <submittedName>
        <fullName evidence="2">Uncharacterized protein</fullName>
    </submittedName>
</protein>
<gene>
    <name evidence="2" type="ORF">Tci_441968</name>
</gene>
<sequence>MSPSAEEVGRYSSDGSSRSKSRGRSRSARKHQKSVSRKKRISKSHQSVRSKIQSISNSKSVKSKPQSLKASQRRLNSDSGHPELAKKLNDKISKTIDKRWERVRAFIRGEMAAETIEVILSPR</sequence>